<evidence type="ECO:0000313" key="6">
    <source>
        <dbReference type="EMBL" id="OWZ84728.1"/>
    </source>
</evidence>
<feature type="binding site" evidence="4">
    <location>
        <position position="326"/>
    </location>
    <ligand>
        <name>S-adenosyl-L-methionine</name>
        <dbReference type="ChEBI" id="CHEBI:59789"/>
    </ligand>
</feature>
<dbReference type="PROSITE" id="PS51687">
    <property type="entry name" value="SAM_MT_RNA_M5U"/>
    <property type="match status" value="1"/>
</dbReference>
<dbReference type="GO" id="GO:0070041">
    <property type="term" value="F:rRNA (uridine-C5-)-methyltransferase activity"/>
    <property type="evidence" value="ECO:0007669"/>
    <property type="project" value="TreeGrafter"/>
</dbReference>
<gene>
    <name evidence="6" type="ORF">CDO51_01515</name>
</gene>
<dbReference type="FunFam" id="2.40.50.140:FF:000097">
    <property type="entry name" value="23S rRNA (uracil(1939)-C(5))-methyltransferase RlmD"/>
    <property type="match status" value="1"/>
</dbReference>
<sequence>MIQKPVEKKDILTLDIHDLNHQGEGVGKYNNFTIFVPFALPGEQVTVEIDTLKKNYAKASVKEYHTLSEERVEPPCPYYYDCGGCQLQHLSYKGQLAYKEKLIENQLIKIAQIEKPIIEPIIGMENPWYYRNKLQSPVRVKNRSEKTGVLGFFRKNSHQLVEIDHCMIQKKANNHILEILKNLLEELKIPSYQVLRTKGRKDKGIGSLRHIVSRTGHKTGETHLTLVTRTKELPNKKKLINRLQKDIPNLVGITQNINNRPTSQVFGDEFIELWGQQYIKDELINKQYRISPAAFYQVNPEQTEKLYNKLFEICAIDEHDRVLDAYSGIGTITLLAADKVASILGVEEVEEAVQDSFENKDINQKGNVSFLTGKVEEKQVLKEIVDFSPNTVFVDPPRKGCDEDFLQIVSEIKPQKIGYVSCDPSTLARDIGRLKAKGYKLTKVVPIDLFPQTVHVEAVALIELE</sequence>
<dbReference type="Pfam" id="PF01938">
    <property type="entry name" value="TRAM"/>
    <property type="match status" value="1"/>
</dbReference>
<protein>
    <submittedName>
        <fullName evidence="6">23S rRNA (Uracil(1939)-C(5))-methyltransferase RlmD</fullName>
    </submittedName>
</protein>
<dbReference type="EMBL" id="NIQC01000002">
    <property type="protein sequence ID" value="OWZ84728.1"/>
    <property type="molecule type" value="Genomic_DNA"/>
</dbReference>
<evidence type="ECO:0000256" key="2">
    <source>
        <dbReference type="ARBA" id="ARBA00022679"/>
    </source>
</evidence>
<feature type="binding site" evidence="4">
    <location>
        <position position="297"/>
    </location>
    <ligand>
        <name>S-adenosyl-L-methionine</name>
        <dbReference type="ChEBI" id="CHEBI:59789"/>
    </ligand>
</feature>
<evidence type="ECO:0000256" key="1">
    <source>
        <dbReference type="ARBA" id="ARBA00022603"/>
    </source>
</evidence>
<evidence type="ECO:0000313" key="7">
    <source>
        <dbReference type="Proteomes" id="UP000214588"/>
    </source>
</evidence>
<dbReference type="PROSITE" id="PS50926">
    <property type="entry name" value="TRAM"/>
    <property type="match status" value="1"/>
</dbReference>
<dbReference type="Gene3D" id="3.40.50.150">
    <property type="entry name" value="Vaccinia Virus protein VP39"/>
    <property type="match status" value="1"/>
</dbReference>
<keyword evidence="7" id="KW-1185">Reference proteome</keyword>
<dbReference type="Gene3D" id="2.40.50.140">
    <property type="entry name" value="Nucleic acid-binding proteins"/>
    <property type="match status" value="1"/>
</dbReference>
<dbReference type="InterPro" id="IPR029063">
    <property type="entry name" value="SAM-dependent_MTases_sf"/>
</dbReference>
<dbReference type="RefSeq" id="WP_089022532.1">
    <property type="nucleotide sequence ID" value="NZ_NIQC01000002.1"/>
</dbReference>
<dbReference type="FunFam" id="3.40.50.150:FF:000009">
    <property type="entry name" value="23S rRNA (Uracil(1939)-C(5))-methyltransferase RlmD"/>
    <property type="match status" value="1"/>
</dbReference>
<keyword evidence="3 4" id="KW-0949">S-adenosyl-L-methionine</keyword>
<reference evidence="6 7" key="1">
    <citation type="submission" date="2017-06" db="EMBL/GenBank/DDBJ databases">
        <title>Draft Genome Sequence of Natranaerobius trueperi halophilic, alkalithermophilic bacteria from soda lakes.</title>
        <authorList>
            <person name="Zhao B."/>
        </authorList>
    </citation>
    <scope>NUCLEOTIDE SEQUENCE [LARGE SCALE GENOMIC DNA]</scope>
    <source>
        <strain evidence="6 7">DSM 18760</strain>
    </source>
</reference>
<dbReference type="PANTHER" id="PTHR11061">
    <property type="entry name" value="RNA M5U METHYLTRANSFERASE"/>
    <property type="match status" value="1"/>
</dbReference>
<dbReference type="InterPro" id="IPR030391">
    <property type="entry name" value="MeTrfase_TrmA_CS"/>
</dbReference>
<dbReference type="NCBIfam" id="TIGR00479">
    <property type="entry name" value="rumA"/>
    <property type="match status" value="1"/>
</dbReference>
<dbReference type="FunFam" id="2.40.50.1070:FF:000003">
    <property type="entry name" value="23S rRNA (Uracil-5-)-methyltransferase RumA"/>
    <property type="match status" value="1"/>
</dbReference>
<keyword evidence="2 4" id="KW-0808">Transferase</keyword>
<comment type="similarity">
    <text evidence="4">Belongs to the class I-like SAM-binding methyltransferase superfamily. RNA M5U methyltransferase family.</text>
</comment>
<organism evidence="6 7">
    <name type="scientific">Natranaerobius trueperi</name>
    <dbReference type="NCBI Taxonomy" id="759412"/>
    <lineage>
        <taxon>Bacteria</taxon>
        <taxon>Bacillati</taxon>
        <taxon>Bacillota</taxon>
        <taxon>Clostridia</taxon>
        <taxon>Natranaerobiales</taxon>
        <taxon>Natranaerobiaceae</taxon>
        <taxon>Natranaerobius</taxon>
    </lineage>
</organism>
<feature type="domain" description="TRAM" evidence="5">
    <location>
        <begin position="5"/>
        <end position="63"/>
    </location>
</feature>
<dbReference type="PROSITE" id="PS01231">
    <property type="entry name" value="TRMA_2"/>
    <property type="match status" value="1"/>
</dbReference>
<evidence type="ECO:0000259" key="5">
    <source>
        <dbReference type="PROSITE" id="PS50926"/>
    </source>
</evidence>
<dbReference type="Proteomes" id="UP000214588">
    <property type="component" value="Unassembled WGS sequence"/>
</dbReference>
<dbReference type="SUPFAM" id="SSF53335">
    <property type="entry name" value="S-adenosyl-L-methionine-dependent methyltransferases"/>
    <property type="match status" value="1"/>
</dbReference>
<keyword evidence="1 4" id="KW-0489">Methyltransferase</keyword>
<feature type="active site" description="Nucleophile" evidence="4">
    <location>
        <position position="422"/>
    </location>
</feature>
<dbReference type="CDD" id="cd02440">
    <property type="entry name" value="AdoMet_MTases"/>
    <property type="match status" value="1"/>
</dbReference>
<dbReference type="Gene3D" id="2.40.50.1070">
    <property type="match status" value="1"/>
</dbReference>
<dbReference type="Pfam" id="PF05958">
    <property type="entry name" value="tRNA_U5-meth_tr"/>
    <property type="match status" value="1"/>
</dbReference>
<accession>A0A226C0A3</accession>
<dbReference type="InterPro" id="IPR012340">
    <property type="entry name" value="NA-bd_OB-fold"/>
</dbReference>
<dbReference type="InterPro" id="IPR010280">
    <property type="entry name" value="U5_MeTrfase_fam"/>
</dbReference>
<dbReference type="PANTHER" id="PTHR11061:SF30">
    <property type="entry name" value="TRNA (URACIL(54)-C(5))-METHYLTRANSFERASE"/>
    <property type="match status" value="1"/>
</dbReference>
<evidence type="ECO:0000256" key="3">
    <source>
        <dbReference type="ARBA" id="ARBA00022691"/>
    </source>
</evidence>
<dbReference type="GO" id="GO:0070475">
    <property type="term" value="P:rRNA base methylation"/>
    <property type="evidence" value="ECO:0007669"/>
    <property type="project" value="TreeGrafter"/>
</dbReference>
<dbReference type="InterPro" id="IPR002792">
    <property type="entry name" value="TRAM_dom"/>
</dbReference>
<feature type="binding site" evidence="4">
    <location>
        <position position="347"/>
    </location>
    <ligand>
        <name>S-adenosyl-L-methionine</name>
        <dbReference type="ChEBI" id="CHEBI:59789"/>
    </ligand>
</feature>
<proteinExistence type="inferred from homology"/>
<dbReference type="OrthoDB" id="9804590at2"/>
<dbReference type="SUPFAM" id="SSF50249">
    <property type="entry name" value="Nucleic acid-binding proteins"/>
    <property type="match status" value="1"/>
</dbReference>
<comment type="caution">
    <text evidence="6">The sequence shown here is derived from an EMBL/GenBank/DDBJ whole genome shotgun (WGS) entry which is preliminary data.</text>
</comment>
<feature type="binding site" evidence="4">
    <location>
        <position position="395"/>
    </location>
    <ligand>
        <name>S-adenosyl-L-methionine</name>
        <dbReference type="ChEBI" id="CHEBI:59789"/>
    </ligand>
</feature>
<name>A0A226C0A3_9FIRM</name>
<dbReference type="AlphaFoldDB" id="A0A226C0A3"/>
<evidence type="ECO:0000256" key="4">
    <source>
        <dbReference type="PROSITE-ProRule" id="PRU01024"/>
    </source>
</evidence>